<accession>A0A0A6RLK3</accession>
<evidence type="ECO:0000313" key="3">
    <source>
        <dbReference type="Proteomes" id="UP000030428"/>
    </source>
</evidence>
<dbReference type="CDD" id="cd01651">
    <property type="entry name" value="RT_G2_intron"/>
    <property type="match status" value="1"/>
</dbReference>
<reference evidence="2 3" key="1">
    <citation type="journal article" date="2016" name="Front. Microbiol.">
        <title>Single-Cell (Meta-)Genomics of a Dimorphic Candidatus Thiomargarita nelsonii Reveals Genomic Plasticity.</title>
        <authorList>
            <person name="Flood B.E."/>
            <person name="Fliss P."/>
            <person name="Jones D.S."/>
            <person name="Dick G.J."/>
            <person name="Jain S."/>
            <person name="Kaster A.K."/>
            <person name="Winkel M."/>
            <person name="Mussmann M."/>
            <person name="Bailey J."/>
        </authorList>
    </citation>
    <scope>NUCLEOTIDE SEQUENCE [LARGE SCALE GENOMIC DNA]</scope>
    <source>
        <strain evidence="2">Hydrate Ridge</strain>
    </source>
</reference>
<name>A0A0A6RLK3_9GAMM</name>
<sequence>MDNKVSKRLIAIHEIGKKNPSWVWKGDGSLYRMLYDEDLYVMAYEKIKSKAGNMTAGPDGKTLDGMSSDWIENTIELLKKQQYQFKPARATMIPKANGRMRKLSVASPKDKVVQEAIRSILEVIYEPHFSKNSHGFRASLGCHTALKQIFHEWSGVSWIVEGDIKGCFDNIPHENLIKVLKEKIQDDRFVELIRKTLNAGWIENNQTRHSKIGTPQGSVLSPLLANVYLDKFDKFVEGLIKEYERGTKRVVWQTYKSHSYKIAKCKKAIEESTGNTRMAKIKEYKALKLQSRNIPSYDPNDSNFIRIKYVRYADDWILGVNGPLGLAKEIKERCAAYLKNQLGLELSWEKTHIKPAKEKTARFLGVDIKIGDKKQRVIRVERNGKTFQRRTTGWTPILTAPTEEIIRRLAKKGVCTHEGEPISKCGWAYWDDIQIIQQYNSINRGLLNYYSFVDNYSQLGRIQYILQFSAAKTLAHKHKTKMTKILKARGKTLKTKVIKGDEVVRVVELNLNNDWKKDTTNFKGMKAQFDWDLHITRRTATRLYDECAVCGSSEAVHMHHVKHIRKMGQKVQGFQKLMAIINQKQVPVCEWCHHEIHAGKYDGLKVSQLANRVN</sequence>
<organism evidence="2 3">
    <name type="scientific">Candidatus Thiomargarita nelsonii</name>
    <dbReference type="NCBI Taxonomy" id="1003181"/>
    <lineage>
        <taxon>Bacteria</taxon>
        <taxon>Pseudomonadati</taxon>
        <taxon>Pseudomonadota</taxon>
        <taxon>Gammaproteobacteria</taxon>
        <taxon>Thiotrichales</taxon>
        <taxon>Thiotrichaceae</taxon>
        <taxon>Thiomargarita</taxon>
    </lineage>
</organism>
<dbReference type="InterPro" id="IPR024937">
    <property type="entry name" value="Domain_X"/>
</dbReference>
<dbReference type="GO" id="GO:0006397">
    <property type="term" value="P:mRNA processing"/>
    <property type="evidence" value="ECO:0007669"/>
    <property type="project" value="InterPro"/>
</dbReference>
<dbReference type="InterPro" id="IPR003615">
    <property type="entry name" value="HNH_nuc"/>
</dbReference>
<evidence type="ECO:0000313" key="2">
    <source>
        <dbReference type="EMBL" id="KHD04731.1"/>
    </source>
</evidence>
<dbReference type="SUPFAM" id="SSF56672">
    <property type="entry name" value="DNA/RNA polymerases"/>
    <property type="match status" value="1"/>
</dbReference>
<dbReference type="PANTHER" id="PTHR33642">
    <property type="entry name" value="COX1/OXI3 INTRON 1 PROTEIN-RELATED"/>
    <property type="match status" value="1"/>
</dbReference>
<dbReference type="GO" id="GO:0006315">
    <property type="term" value="P:homing of group II introns"/>
    <property type="evidence" value="ECO:0007669"/>
    <property type="project" value="TreeGrafter"/>
</dbReference>
<dbReference type="InterPro" id="IPR043502">
    <property type="entry name" value="DNA/RNA_pol_sf"/>
</dbReference>
<dbReference type="Proteomes" id="UP000030428">
    <property type="component" value="Unassembled WGS sequence"/>
</dbReference>
<feature type="domain" description="Reverse transcriptase" evidence="1">
    <location>
        <begin position="74"/>
        <end position="368"/>
    </location>
</feature>
<dbReference type="Pfam" id="PF00078">
    <property type="entry name" value="RVT_1"/>
    <property type="match status" value="1"/>
</dbReference>
<dbReference type="EMBL" id="JSZA02000083">
    <property type="protein sequence ID" value="KHD04731.1"/>
    <property type="molecule type" value="Genomic_DNA"/>
</dbReference>
<comment type="caution">
    <text evidence="2">The sequence shown here is derived from an EMBL/GenBank/DDBJ whole genome shotgun (WGS) entry which is preliminary data.</text>
</comment>
<protein>
    <recommendedName>
        <fullName evidence="1">Reverse transcriptase domain-containing protein</fullName>
    </recommendedName>
</protein>
<evidence type="ECO:0000259" key="1">
    <source>
        <dbReference type="PROSITE" id="PS50878"/>
    </source>
</evidence>
<dbReference type="PANTHER" id="PTHR33642:SF4">
    <property type="entry name" value="COX1_OXI3 INTRON 1 PROTEIN-RELATED"/>
    <property type="match status" value="1"/>
</dbReference>
<dbReference type="InterPro" id="IPR000477">
    <property type="entry name" value="RT_dom"/>
</dbReference>
<dbReference type="AlphaFoldDB" id="A0A0A6RLK3"/>
<dbReference type="Pfam" id="PF01348">
    <property type="entry name" value="Intron_maturas2"/>
    <property type="match status" value="1"/>
</dbReference>
<gene>
    <name evidence="2" type="ORF">PN36_19900</name>
</gene>
<dbReference type="SMART" id="SM00507">
    <property type="entry name" value="HNHc"/>
    <property type="match status" value="1"/>
</dbReference>
<dbReference type="PROSITE" id="PS50878">
    <property type="entry name" value="RT_POL"/>
    <property type="match status" value="1"/>
</dbReference>
<keyword evidence="3" id="KW-1185">Reference proteome</keyword>
<proteinExistence type="predicted"/>
<dbReference type="GO" id="GO:0003964">
    <property type="term" value="F:RNA-directed DNA polymerase activity"/>
    <property type="evidence" value="ECO:0007669"/>
    <property type="project" value="TreeGrafter"/>
</dbReference>